<sequence length="111" mass="12695">MLKAVKRALYRWVDGLLPARKLQVVQGDVLPSQLPFRTLTLVQDGSEDWCVGFRCPCGCGRTIELSLPQDVTPRWTCSTDFLGRPTLHPSVWLKNGCKSHFWLREGRVIWV</sequence>
<dbReference type="AlphaFoldDB" id="A0AAU7WTL5"/>
<proteinExistence type="predicted"/>
<name>A0AAU7WTL5_9PSED</name>
<dbReference type="InterPro" id="IPR045384">
    <property type="entry name" value="DUF6527"/>
</dbReference>
<protein>
    <submittedName>
        <fullName evidence="1">DUF6527 family protein</fullName>
    </submittedName>
</protein>
<accession>A0AAU7WTL5</accession>
<dbReference type="EMBL" id="CP158490">
    <property type="protein sequence ID" value="XBY23561.1"/>
    <property type="molecule type" value="Genomic_DNA"/>
</dbReference>
<evidence type="ECO:0000313" key="1">
    <source>
        <dbReference type="EMBL" id="XBY23561.1"/>
    </source>
</evidence>
<reference evidence="1" key="1">
    <citation type="submission" date="2024-06" db="EMBL/GenBank/DDBJ databases">
        <authorList>
            <person name="Wu L."/>
        </authorList>
    </citation>
    <scope>NUCLEOTIDE SEQUENCE</scope>
    <source>
        <strain evidence="1">W17</strain>
    </source>
</reference>
<organism evidence="1">
    <name type="scientific">Pseudomonas sp. W17</name>
    <dbReference type="NCBI Taxonomy" id="3144407"/>
    <lineage>
        <taxon>Bacteria</taxon>
        <taxon>Pseudomonadati</taxon>
        <taxon>Pseudomonadota</taxon>
        <taxon>Gammaproteobacteria</taxon>
        <taxon>Pseudomonadales</taxon>
        <taxon>Pseudomonadaceae</taxon>
        <taxon>Pseudomonas</taxon>
    </lineage>
</organism>
<gene>
    <name evidence="1" type="ORF">ABCR88_29350</name>
</gene>
<dbReference type="Pfam" id="PF20137">
    <property type="entry name" value="BubE"/>
    <property type="match status" value="1"/>
</dbReference>
<dbReference type="RefSeq" id="WP_350403773.1">
    <property type="nucleotide sequence ID" value="NZ_CP158490.1"/>
</dbReference>